<dbReference type="EMBL" id="MQVX01000001">
    <property type="protein sequence ID" value="PQJ16780.1"/>
    <property type="molecule type" value="Genomic_DNA"/>
</dbReference>
<protein>
    <submittedName>
        <fullName evidence="3">Dihydroorotase</fullName>
    </submittedName>
</protein>
<accession>A0A2S7TA10</accession>
<dbReference type="InterPro" id="IPR004722">
    <property type="entry name" value="DHOase"/>
</dbReference>
<sequence>MRILIKGAILVTPQQKKYHLKKRDLLLVNGQIKKIASKLDEKVDREIRLSNLHLSAGWFELGAGFGEPGHEDRETLSAGQHLAALSGFTQLVLLPDTAPVPDNRSAIRFFNDASKAGLTKIHPLGSLTVNREGKELAELYDMQQAGAVGFFDSGRSIESPSLLKIALQYSQSFGGTVFSLPIDSDLKGKGVVNEGKVSTQLGLKGIPVLAETTRIARDLHILAYSGGRLHIPGVSSAEGVKLIEQAKKQGLEVSCSTSLHHLIETDKSLEEFDTQFKVLPPLRTEKDRKALLKALAKGTIDYVQSDHSPRTPEEKQVEFDLAAYGTIALESVFGQLQREYDLEETIEILTRGYQFVSQETPKIEEGEPVNLSLFNPETNYTLQADQIESKSKNSLYVGKEHKGWSYGSILGDQMVLRETPPKN</sequence>
<comment type="caution">
    <text evidence="3">The sequence shown here is derived from an EMBL/GenBank/DDBJ whole genome shotgun (WGS) entry which is preliminary data.</text>
</comment>
<dbReference type="SUPFAM" id="SSF51556">
    <property type="entry name" value="Metallo-dependent hydrolases"/>
    <property type="match status" value="1"/>
</dbReference>
<evidence type="ECO:0000256" key="1">
    <source>
        <dbReference type="ARBA" id="ARBA00022975"/>
    </source>
</evidence>
<dbReference type="PANTHER" id="PTHR43668:SF2">
    <property type="entry name" value="ALLANTOINASE"/>
    <property type="match status" value="1"/>
</dbReference>
<dbReference type="GO" id="GO:0006145">
    <property type="term" value="P:purine nucleobase catabolic process"/>
    <property type="evidence" value="ECO:0007669"/>
    <property type="project" value="TreeGrafter"/>
</dbReference>
<dbReference type="Gene3D" id="2.30.40.10">
    <property type="entry name" value="Urease, subunit C, domain 1"/>
    <property type="match status" value="1"/>
</dbReference>
<evidence type="ECO:0000259" key="2">
    <source>
        <dbReference type="Pfam" id="PF12890"/>
    </source>
</evidence>
<dbReference type="Proteomes" id="UP000239366">
    <property type="component" value="Unassembled WGS sequence"/>
</dbReference>
<dbReference type="CDD" id="cd01317">
    <property type="entry name" value="DHOase_IIa"/>
    <property type="match status" value="1"/>
</dbReference>
<dbReference type="AlphaFoldDB" id="A0A2S7TA10"/>
<dbReference type="InterPro" id="IPR024403">
    <property type="entry name" value="DHOase_cat"/>
</dbReference>
<dbReference type="GO" id="GO:0004038">
    <property type="term" value="F:allantoinase activity"/>
    <property type="evidence" value="ECO:0007669"/>
    <property type="project" value="TreeGrafter"/>
</dbReference>
<keyword evidence="1" id="KW-0665">Pyrimidine biosynthesis</keyword>
<dbReference type="SUPFAM" id="SSF51338">
    <property type="entry name" value="Composite domain of metallo-dependent hydrolases"/>
    <property type="match status" value="1"/>
</dbReference>
<proteinExistence type="predicted"/>
<dbReference type="OrthoDB" id="9765462at2"/>
<reference evidence="4" key="1">
    <citation type="submission" date="2016-11" db="EMBL/GenBank/DDBJ databases">
        <title>Trade-off between light-utilization and light-protection in marine flavobacteria.</title>
        <authorList>
            <person name="Kumagai Y."/>
            <person name="Yoshizawa S."/>
            <person name="Kogure K."/>
        </authorList>
    </citation>
    <scope>NUCLEOTIDE SEQUENCE [LARGE SCALE GENOMIC DNA]</scope>
    <source>
        <strain evidence="4">SG-18</strain>
    </source>
</reference>
<dbReference type="Gene3D" id="3.20.20.140">
    <property type="entry name" value="Metal-dependent hydrolases"/>
    <property type="match status" value="1"/>
</dbReference>
<dbReference type="Pfam" id="PF12890">
    <property type="entry name" value="DHOase"/>
    <property type="match status" value="1"/>
</dbReference>
<dbReference type="GO" id="GO:0006221">
    <property type="term" value="P:pyrimidine nucleotide biosynthetic process"/>
    <property type="evidence" value="ECO:0007669"/>
    <property type="project" value="UniProtKB-KW"/>
</dbReference>
<feature type="domain" description="Dihydroorotase catalytic" evidence="2">
    <location>
        <begin position="62"/>
        <end position="238"/>
    </location>
</feature>
<keyword evidence="4" id="KW-1185">Reference proteome</keyword>
<evidence type="ECO:0000313" key="3">
    <source>
        <dbReference type="EMBL" id="PQJ16780.1"/>
    </source>
</evidence>
<dbReference type="InterPro" id="IPR032466">
    <property type="entry name" value="Metal_Hydrolase"/>
</dbReference>
<dbReference type="GO" id="GO:0046872">
    <property type="term" value="F:metal ion binding"/>
    <property type="evidence" value="ECO:0007669"/>
    <property type="project" value="InterPro"/>
</dbReference>
<dbReference type="InterPro" id="IPR011059">
    <property type="entry name" value="Metal-dep_hydrolase_composite"/>
</dbReference>
<dbReference type="InterPro" id="IPR050138">
    <property type="entry name" value="DHOase/Allantoinase_Hydrolase"/>
</dbReference>
<evidence type="ECO:0000313" key="4">
    <source>
        <dbReference type="Proteomes" id="UP000239366"/>
    </source>
</evidence>
<gene>
    <name evidence="3" type="ORF">BST99_04455</name>
</gene>
<dbReference type="GO" id="GO:0005737">
    <property type="term" value="C:cytoplasm"/>
    <property type="evidence" value="ECO:0007669"/>
    <property type="project" value="TreeGrafter"/>
</dbReference>
<dbReference type="RefSeq" id="WP_105002433.1">
    <property type="nucleotide sequence ID" value="NZ_MQVX01000001.1"/>
</dbReference>
<name>A0A2S7TA10_9FLAO</name>
<dbReference type="PANTHER" id="PTHR43668">
    <property type="entry name" value="ALLANTOINASE"/>
    <property type="match status" value="1"/>
</dbReference>
<organism evidence="3 4">
    <name type="scientific">Aureicoccus marinus</name>
    <dbReference type="NCBI Taxonomy" id="754435"/>
    <lineage>
        <taxon>Bacteria</taxon>
        <taxon>Pseudomonadati</taxon>
        <taxon>Bacteroidota</taxon>
        <taxon>Flavobacteriia</taxon>
        <taxon>Flavobacteriales</taxon>
        <taxon>Flavobacteriaceae</taxon>
        <taxon>Aureicoccus</taxon>
    </lineage>
</organism>
<dbReference type="GO" id="GO:0004151">
    <property type="term" value="F:dihydroorotase activity"/>
    <property type="evidence" value="ECO:0007669"/>
    <property type="project" value="InterPro"/>
</dbReference>